<feature type="domain" description="TGS" evidence="8">
    <location>
        <begin position="79"/>
        <end position="121"/>
    </location>
</feature>
<dbReference type="GO" id="GO:0000166">
    <property type="term" value="F:nucleotide binding"/>
    <property type="evidence" value="ECO:0007669"/>
    <property type="project" value="InterPro"/>
</dbReference>
<name>C1BR46_CALRO</name>
<keyword evidence="3" id="KW-0496">Mitochondrion</keyword>
<keyword evidence="2 9" id="KW-0689">Ribosomal protein</keyword>
<dbReference type="GO" id="GO:0003723">
    <property type="term" value="F:RNA binding"/>
    <property type="evidence" value="ECO:0007669"/>
    <property type="project" value="TreeGrafter"/>
</dbReference>
<evidence type="ECO:0000256" key="6">
    <source>
        <dbReference type="ARBA" id="ARBA00071662"/>
    </source>
</evidence>
<dbReference type="PANTHER" id="PTHR42753">
    <property type="entry name" value="MITOCHONDRIAL RIBOSOME PROTEIN L39/PROLYL-TRNA LIGASE FAMILY MEMBER"/>
    <property type="match status" value="1"/>
</dbReference>
<comment type="subcellular location">
    <subcellularLocation>
        <location evidence="1">Mitochondrion</location>
    </subcellularLocation>
</comment>
<evidence type="ECO:0000256" key="2">
    <source>
        <dbReference type="ARBA" id="ARBA00022980"/>
    </source>
</evidence>
<dbReference type="GO" id="GO:0005739">
    <property type="term" value="C:mitochondrion"/>
    <property type="evidence" value="ECO:0007669"/>
    <property type="project" value="UniProtKB-SubCell"/>
</dbReference>
<protein>
    <recommendedName>
        <fullName evidence="6">Large ribosomal subunit protein mL39</fullName>
    </recommendedName>
    <alternativeName>
        <fullName evidence="7">39S ribosomal protein L39, mitochondrial</fullName>
    </alternativeName>
</protein>
<keyword evidence="4" id="KW-0687">Ribonucleoprotein</keyword>
<gene>
    <name evidence="9" type="primary">RM39</name>
</gene>
<dbReference type="FunFam" id="3.30.980.10:FF:000006">
    <property type="entry name" value="39S ribosomal protein L39, mitochondrial"/>
    <property type="match status" value="1"/>
</dbReference>
<proteinExistence type="evidence at transcript level"/>
<evidence type="ECO:0000259" key="8">
    <source>
        <dbReference type="Pfam" id="PF02824"/>
    </source>
</evidence>
<evidence type="ECO:0000256" key="1">
    <source>
        <dbReference type="ARBA" id="ARBA00004173"/>
    </source>
</evidence>
<organism evidence="9">
    <name type="scientific">Caligus rogercresseyi</name>
    <name type="common">Sea louse</name>
    <dbReference type="NCBI Taxonomy" id="217165"/>
    <lineage>
        <taxon>Eukaryota</taxon>
        <taxon>Metazoa</taxon>
        <taxon>Ecdysozoa</taxon>
        <taxon>Arthropoda</taxon>
        <taxon>Crustacea</taxon>
        <taxon>Multicrustacea</taxon>
        <taxon>Hexanauplia</taxon>
        <taxon>Copepoda</taxon>
        <taxon>Siphonostomatoida</taxon>
        <taxon>Caligidae</taxon>
        <taxon>Caligus</taxon>
    </lineage>
</organism>
<evidence type="ECO:0000256" key="5">
    <source>
        <dbReference type="ARBA" id="ARBA00061231"/>
    </source>
</evidence>
<dbReference type="GO" id="GO:1990904">
    <property type="term" value="C:ribonucleoprotein complex"/>
    <property type="evidence" value="ECO:0007669"/>
    <property type="project" value="UniProtKB-KW"/>
</dbReference>
<dbReference type="SUPFAM" id="SSF81271">
    <property type="entry name" value="TGS-like"/>
    <property type="match status" value="1"/>
</dbReference>
<dbReference type="Gene3D" id="3.10.20.30">
    <property type="match status" value="1"/>
</dbReference>
<evidence type="ECO:0000256" key="4">
    <source>
        <dbReference type="ARBA" id="ARBA00023274"/>
    </source>
</evidence>
<dbReference type="GO" id="GO:0005840">
    <property type="term" value="C:ribosome"/>
    <property type="evidence" value="ECO:0007669"/>
    <property type="project" value="UniProtKB-KW"/>
</dbReference>
<dbReference type="InterPro" id="IPR012675">
    <property type="entry name" value="Beta-grasp_dom_sf"/>
</dbReference>
<dbReference type="InterPro" id="IPR018163">
    <property type="entry name" value="Thr/Ala-tRNA-synth_IIc_edit"/>
</dbReference>
<dbReference type="SUPFAM" id="SSF55186">
    <property type="entry name" value="ThrRS/AlaRS common domain"/>
    <property type="match status" value="1"/>
</dbReference>
<accession>C1BR46</accession>
<dbReference type="InterPro" id="IPR012676">
    <property type="entry name" value="TGS-like"/>
</dbReference>
<sequence length="330" mass="37876">MRSILCIRKHLLEAQRHFCLARPSQFLTNAKVSRKRNDLFEQELKRQRELIPRVEKITVECYCPVKEKNVQLLLNKGLSTPFNATQHIQESLLERSALATVNEQLWDMNRPLEEDCIIKFLHFQQPEDPFHLNKAFWRSCSFMLGATLEALFQEKFYVELHSFPAPNVQSGSFVYDVDLKFCDWTPSKEELMSFSAYMHRLAERELPFERLVVDASVALRIFEDNQYKTKQIPSIAANSKSGNSVTLYRLGEHVDISGGPMVGNSSFLGRRCSIMAAHRVEHDGVGMCRFQGVALPKGIFLDHHSYGILEQRASRLNTANMSSYKSVTPS</sequence>
<dbReference type="Gene3D" id="3.30.980.10">
    <property type="entry name" value="Threonyl-trna Synthetase, Chain A, domain 2"/>
    <property type="match status" value="1"/>
</dbReference>
<dbReference type="Pfam" id="PF02824">
    <property type="entry name" value="TGS"/>
    <property type="match status" value="1"/>
</dbReference>
<comment type="similarity">
    <text evidence="5">Belongs to the mitochondrion-specific ribosomal protein mL39 family.</text>
</comment>
<dbReference type="AlphaFoldDB" id="C1BR46"/>
<dbReference type="PANTHER" id="PTHR42753:SF9">
    <property type="entry name" value="LARGE RIBOSOMAL SUBUNIT PROTEIN ML39"/>
    <property type="match status" value="1"/>
</dbReference>
<evidence type="ECO:0000256" key="7">
    <source>
        <dbReference type="ARBA" id="ARBA00075914"/>
    </source>
</evidence>
<reference evidence="9" key="1">
    <citation type="submission" date="2009-03" db="EMBL/GenBank/DDBJ databases">
        <title>Caligus rogercresseyi ESTs and full-length cDNAs.</title>
        <authorList>
            <person name="Yasuike M."/>
            <person name="von Schalburg K."/>
            <person name="Cooper G."/>
            <person name="Leong J."/>
            <person name="Jones S.R.M."/>
            <person name="Koop B.F."/>
        </authorList>
    </citation>
    <scope>NUCLEOTIDE SEQUENCE</scope>
    <source>
        <tissue evidence="9">Whole tissue</tissue>
    </source>
</reference>
<dbReference type="CDD" id="cd01667">
    <property type="entry name" value="TGS_ThrRS"/>
    <property type="match status" value="1"/>
</dbReference>
<evidence type="ECO:0000313" key="9">
    <source>
        <dbReference type="EMBL" id="ACO11499.1"/>
    </source>
</evidence>
<dbReference type="InterPro" id="IPR004095">
    <property type="entry name" value="TGS"/>
</dbReference>
<dbReference type="InterPro" id="IPR050062">
    <property type="entry name" value="Pro-tRNA_synthetase"/>
</dbReference>
<evidence type="ECO:0000256" key="3">
    <source>
        <dbReference type="ARBA" id="ARBA00023128"/>
    </source>
</evidence>
<dbReference type="EMBL" id="BT077075">
    <property type="protein sequence ID" value="ACO11499.1"/>
    <property type="molecule type" value="mRNA"/>
</dbReference>